<keyword evidence="2" id="KW-1185">Reference proteome</keyword>
<protein>
    <recommendedName>
        <fullName evidence="3">CRISPR-associated protein Csh1</fullName>
    </recommendedName>
</protein>
<proteinExistence type="predicted"/>
<evidence type="ECO:0000313" key="1">
    <source>
        <dbReference type="EMBL" id="PVY45203.1"/>
    </source>
</evidence>
<evidence type="ECO:0000313" key="2">
    <source>
        <dbReference type="Proteomes" id="UP000245959"/>
    </source>
</evidence>
<comment type="caution">
    <text evidence="1">The sequence shown here is derived from an EMBL/GenBank/DDBJ whole genome shotgun (WGS) entry which is preliminary data.</text>
</comment>
<gene>
    <name evidence="1" type="ORF">C8D82_103117</name>
</gene>
<reference evidence="1 2" key="1">
    <citation type="submission" date="2018-04" db="EMBL/GenBank/DDBJ databases">
        <title>Genomic Encyclopedia of Type Strains, Phase IV (KMG-IV): sequencing the most valuable type-strain genomes for metagenomic binning, comparative biology and taxonomic classification.</title>
        <authorList>
            <person name="Goeker M."/>
        </authorList>
    </citation>
    <scope>NUCLEOTIDE SEQUENCE [LARGE SCALE GENOMIC DNA]</scope>
    <source>
        <strain evidence="1 2">DSM 14823</strain>
    </source>
</reference>
<dbReference type="Proteomes" id="UP000245959">
    <property type="component" value="Unassembled WGS sequence"/>
</dbReference>
<evidence type="ECO:0008006" key="3">
    <source>
        <dbReference type="Google" id="ProtNLM"/>
    </source>
</evidence>
<dbReference type="GeneID" id="78294102"/>
<dbReference type="EMBL" id="QEKH01000003">
    <property type="protein sequence ID" value="PVY45203.1"/>
    <property type="molecule type" value="Genomic_DNA"/>
</dbReference>
<dbReference type="RefSeq" id="WP_116882775.1">
    <property type="nucleotide sequence ID" value="NZ_CABMMC010000020.1"/>
</dbReference>
<dbReference type="AlphaFoldDB" id="A0A2U1B964"/>
<sequence length="653" mass="73819">MLLKRIDETLTQGLYDLDGGPAEVEVYLAEPSIGEGIVNWEVVREGVVPPDFLHYNDAADGSNKLNGSWQGLYVSEAALEEAVIYSGSSIYFSDGSPNFGGVAKSAIYLRYSRGFIDWLAGFDSAAAEKLRSEIPAFEALMENRATKKLPTSWHKFKAPPQKWPLIVVCRLSDGRFLVHWLNKDTEGTLPLEALGIDVVHSRELMGFLTAPATSELELIAEEFQTGSGLGRNAFGKEYKLDAIRRSEYLRLMGVAPENTRADVLDLWSKKLQYRRKVAPSPDTSTLIFLPEGELTYSELKEFIDKENEKKNLYFDAKKNGGKSEEEREELKALRPEIIPTPYSATVFLTNLEGSTKKKRIIQQIFPDVSLEYLQVLNAELLQSNLENTVVDYMKAALTGQTGDTPSVYRYWTEVFTRALQRQPISAREVFANFQRFARSQSGEALIDKLGARRYFRVIGKLLRLQHLIMTAREEPAKLLTNEFQQELVRIEQFNLISRGVFGPMSTTVPSGAELIGEAYGLLRDKQKSKLDNFIRQAWAGVPDSEFPIFVRGALAGMLLNELCWSVQQEGRRFSATQGRHPSRLRGRELQNVFNKGIGLLMNLDKEQLFNCRLLPFLKSLEPESRRDSFNSGLISGMTYFEKKSDDNNEVKHD</sequence>
<accession>A0A2U1B964</accession>
<name>A0A2U1B964_9BACT</name>
<organism evidence="1 2">
    <name type="scientific">Victivallis vadensis</name>
    <dbReference type="NCBI Taxonomy" id="172901"/>
    <lineage>
        <taxon>Bacteria</taxon>
        <taxon>Pseudomonadati</taxon>
        <taxon>Lentisphaerota</taxon>
        <taxon>Lentisphaeria</taxon>
        <taxon>Victivallales</taxon>
        <taxon>Victivallaceae</taxon>
        <taxon>Victivallis</taxon>
    </lineage>
</organism>